<evidence type="ECO:0000313" key="4">
    <source>
        <dbReference type="Proteomes" id="UP000001542"/>
    </source>
</evidence>
<dbReference type="InterPro" id="IPR009057">
    <property type="entry name" value="Homeodomain-like_sf"/>
</dbReference>
<dbReference type="GO" id="GO:0005634">
    <property type="term" value="C:nucleus"/>
    <property type="evidence" value="ECO:0000318"/>
    <property type="project" value="GO_Central"/>
</dbReference>
<keyword evidence="4" id="KW-1185">Reference proteome</keyword>
<sequence>MLNYFAPSSLSVPIISGPSQVDQQKIKHRHNKWSPSEDEKLRSLVISSNKLNWRLIALNIPNRNARQCQERWNYYLSPNVNNGEWTKEEDELLYEKYREFGTKWQQIAKFFRGRTNTNVKNRFLALERKAQRLESASSSSSSEDNIESASPAPKFIIPSILSLGVSFPSDFSLPIRN</sequence>
<dbReference type="GO" id="GO:0000981">
    <property type="term" value="F:DNA-binding transcription factor activity, RNA polymerase II-specific"/>
    <property type="evidence" value="ECO:0000318"/>
    <property type="project" value="GO_Central"/>
</dbReference>
<dbReference type="PANTHER" id="PTHR45614">
    <property type="entry name" value="MYB PROTEIN-RELATED"/>
    <property type="match status" value="1"/>
</dbReference>
<gene>
    <name evidence="3" type="ORF">TVAG_031780</name>
</gene>
<dbReference type="SMART" id="SM00717">
    <property type="entry name" value="SANT"/>
    <property type="match status" value="2"/>
</dbReference>
<reference evidence="3" key="2">
    <citation type="journal article" date="2007" name="Science">
        <title>Draft genome sequence of the sexually transmitted pathogen Trichomonas vaginalis.</title>
        <authorList>
            <person name="Carlton J.M."/>
            <person name="Hirt R.P."/>
            <person name="Silva J.C."/>
            <person name="Delcher A.L."/>
            <person name="Schatz M."/>
            <person name="Zhao Q."/>
            <person name="Wortman J.R."/>
            <person name="Bidwell S.L."/>
            <person name="Alsmark U.C.M."/>
            <person name="Besteiro S."/>
            <person name="Sicheritz-Ponten T."/>
            <person name="Noel C.J."/>
            <person name="Dacks J.B."/>
            <person name="Foster P.G."/>
            <person name="Simillion C."/>
            <person name="Van de Peer Y."/>
            <person name="Miranda-Saavedra D."/>
            <person name="Barton G.J."/>
            <person name="Westrop G.D."/>
            <person name="Mueller S."/>
            <person name="Dessi D."/>
            <person name="Fiori P.L."/>
            <person name="Ren Q."/>
            <person name="Paulsen I."/>
            <person name="Zhang H."/>
            <person name="Bastida-Corcuera F.D."/>
            <person name="Simoes-Barbosa A."/>
            <person name="Brown M.T."/>
            <person name="Hayes R.D."/>
            <person name="Mukherjee M."/>
            <person name="Okumura C.Y."/>
            <person name="Schneider R."/>
            <person name="Smith A.J."/>
            <person name="Vanacova S."/>
            <person name="Villalvazo M."/>
            <person name="Haas B.J."/>
            <person name="Pertea M."/>
            <person name="Feldblyum T.V."/>
            <person name="Utterback T.R."/>
            <person name="Shu C.L."/>
            <person name="Osoegawa K."/>
            <person name="de Jong P.J."/>
            <person name="Hrdy I."/>
            <person name="Horvathova L."/>
            <person name="Zubacova Z."/>
            <person name="Dolezal P."/>
            <person name="Malik S.B."/>
            <person name="Logsdon J.M. Jr."/>
            <person name="Henze K."/>
            <person name="Gupta A."/>
            <person name="Wang C.C."/>
            <person name="Dunne R.L."/>
            <person name="Upcroft J.A."/>
            <person name="Upcroft P."/>
            <person name="White O."/>
            <person name="Salzberg S.L."/>
            <person name="Tang P."/>
            <person name="Chiu C.-H."/>
            <person name="Lee Y.-S."/>
            <person name="Embley T.M."/>
            <person name="Coombs G.H."/>
            <person name="Mottram J.C."/>
            <person name="Tachezy J."/>
            <person name="Fraser-Liggett C.M."/>
            <person name="Johnson P.J."/>
        </authorList>
    </citation>
    <scope>NUCLEOTIDE SEQUENCE [LARGE SCALE GENOMIC DNA]</scope>
    <source>
        <strain evidence="3">G3</strain>
    </source>
</reference>
<dbReference type="OrthoDB" id="2143914at2759"/>
<dbReference type="PROSITE" id="PS51294">
    <property type="entry name" value="HTH_MYB"/>
    <property type="match status" value="2"/>
</dbReference>
<dbReference type="SMR" id="A2EUH7"/>
<dbReference type="eggNOG" id="KOG0048">
    <property type="taxonomic scope" value="Eukaryota"/>
</dbReference>
<evidence type="ECO:0000313" key="3">
    <source>
        <dbReference type="EMBL" id="EAY03679.1"/>
    </source>
</evidence>
<dbReference type="InterPro" id="IPR017930">
    <property type="entry name" value="Myb_dom"/>
</dbReference>
<dbReference type="RefSeq" id="XP_001315902.1">
    <property type="nucleotide sequence ID" value="XM_001315867.1"/>
</dbReference>
<proteinExistence type="predicted"/>
<accession>A2EUH7</accession>
<dbReference type="PANTHER" id="PTHR45614:SF253">
    <property type="entry name" value="CHROMOSOME UNDETERMINED SCAFFOLD_38, WHOLE GENOME SHOTGUN SEQUENCE"/>
    <property type="match status" value="1"/>
</dbReference>
<dbReference type="CDD" id="cd00167">
    <property type="entry name" value="SANT"/>
    <property type="match status" value="2"/>
</dbReference>
<dbReference type="SUPFAM" id="SSF46689">
    <property type="entry name" value="Homeodomain-like"/>
    <property type="match status" value="1"/>
</dbReference>
<reference evidence="3" key="1">
    <citation type="submission" date="2006-10" db="EMBL/GenBank/DDBJ databases">
        <authorList>
            <person name="Amadeo P."/>
            <person name="Zhao Q."/>
            <person name="Wortman J."/>
            <person name="Fraser-Liggett C."/>
            <person name="Carlton J."/>
        </authorList>
    </citation>
    <scope>NUCLEOTIDE SEQUENCE</scope>
    <source>
        <strain evidence="3">G3</strain>
    </source>
</reference>
<dbReference type="PROSITE" id="PS50090">
    <property type="entry name" value="MYB_LIKE"/>
    <property type="match status" value="2"/>
</dbReference>
<dbReference type="VEuPathDB" id="TrichDB:TVAG_031780"/>
<dbReference type="InterPro" id="IPR050560">
    <property type="entry name" value="MYB_TF"/>
</dbReference>
<dbReference type="VEuPathDB" id="TrichDB:TVAGG3_0363450"/>
<dbReference type="OMA" id="IPNRNAR"/>
<feature type="domain" description="HTH myb-type" evidence="2">
    <location>
        <begin position="83"/>
        <end position="131"/>
    </location>
</feature>
<dbReference type="InParanoid" id="A2EUH7"/>
<dbReference type="GO" id="GO:0006355">
    <property type="term" value="P:regulation of DNA-templated transcription"/>
    <property type="evidence" value="ECO:0000318"/>
    <property type="project" value="GO_Central"/>
</dbReference>
<dbReference type="Proteomes" id="UP000001542">
    <property type="component" value="Unassembled WGS sequence"/>
</dbReference>
<dbReference type="AlphaFoldDB" id="A2EUH7"/>
<dbReference type="GO" id="GO:0000978">
    <property type="term" value="F:RNA polymerase II cis-regulatory region sequence-specific DNA binding"/>
    <property type="evidence" value="ECO:0000318"/>
    <property type="project" value="GO_Central"/>
</dbReference>
<evidence type="ECO:0000259" key="1">
    <source>
        <dbReference type="PROSITE" id="PS50090"/>
    </source>
</evidence>
<dbReference type="EMBL" id="DS113497">
    <property type="protein sequence ID" value="EAY03679.1"/>
    <property type="molecule type" value="Genomic_DNA"/>
</dbReference>
<protein>
    <submittedName>
        <fullName evidence="3">Myb-like DNA-binding domain containing protein</fullName>
    </submittedName>
</protein>
<keyword evidence="3" id="KW-0238">DNA-binding</keyword>
<name>A2EUH7_TRIV3</name>
<evidence type="ECO:0000259" key="2">
    <source>
        <dbReference type="PROSITE" id="PS51294"/>
    </source>
</evidence>
<dbReference type="Pfam" id="PF13921">
    <property type="entry name" value="Myb_DNA-bind_6"/>
    <property type="match status" value="1"/>
</dbReference>
<organism evidence="3 4">
    <name type="scientific">Trichomonas vaginalis (strain ATCC PRA-98 / G3)</name>
    <dbReference type="NCBI Taxonomy" id="412133"/>
    <lineage>
        <taxon>Eukaryota</taxon>
        <taxon>Metamonada</taxon>
        <taxon>Parabasalia</taxon>
        <taxon>Trichomonadida</taxon>
        <taxon>Trichomonadidae</taxon>
        <taxon>Trichomonas</taxon>
    </lineage>
</organism>
<dbReference type="STRING" id="5722.A2EUH7"/>
<dbReference type="KEGG" id="tva:4761525"/>
<feature type="domain" description="Myb-like" evidence="1">
    <location>
        <begin position="77"/>
        <end position="127"/>
    </location>
</feature>
<dbReference type="Gene3D" id="1.10.10.60">
    <property type="entry name" value="Homeodomain-like"/>
    <property type="match status" value="2"/>
</dbReference>
<feature type="domain" description="HTH myb-type" evidence="2">
    <location>
        <begin position="25"/>
        <end position="80"/>
    </location>
</feature>
<feature type="domain" description="Myb-like" evidence="1">
    <location>
        <begin position="25"/>
        <end position="76"/>
    </location>
</feature>
<dbReference type="InterPro" id="IPR001005">
    <property type="entry name" value="SANT/Myb"/>
</dbReference>